<dbReference type="AlphaFoldDB" id="A0A3T0E9I0"/>
<name>A0A3T0E9I0_9PROT</name>
<proteinExistence type="predicted"/>
<gene>
    <name evidence="1" type="ORF">X907_1313</name>
</gene>
<dbReference type="EMBL" id="CP018911">
    <property type="protein sequence ID" value="AZU03846.1"/>
    <property type="molecule type" value="Genomic_DNA"/>
</dbReference>
<protein>
    <submittedName>
        <fullName evidence="1">Uncharacterized protein</fullName>
    </submittedName>
</protein>
<evidence type="ECO:0000313" key="1">
    <source>
        <dbReference type="EMBL" id="AZU03846.1"/>
    </source>
</evidence>
<keyword evidence="2" id="KW-1185">Reference proteome</keyword>
<dbReference type="Proteomes" id="UP000286954">
    <property type="component" value="Chromosome"/>
</dbReference>
<dbReference type="KEGG" id="gak:X907_1313"/>
<organism evidence="1 2">
    <name type="scientific">Glycocaulis alkaliphilus</name>
    <dbReference type="NCBI Taxonomy" id="1434191"/>
    <lineage>
        <taxon>Bacteria</taxon>
        <taxon>Pseudomonadati</taxon>
        <taxon>Pseudomonadota</taxon>
        <taxon>Alphaproteobacteria</taxon>
        <taxon>Maricaulales</taxon>
        <taxon>Maricaulaceae</taxon>
        <taxon>Glycocaulis</taxon>
    </lineage>
</organism>
<sequence>MGQGSLKTGWKRVMGPALKISAEKASPRRQCQGGDAVCGVVRGQTHS</sequence>
<evidence type="ECO:0000313" key="2">
    <source>
        <dbReference type="Proteomes" id="UP000286954"/>
    </source>
</evidence>
<reference evidence="1 2" key="1">
    <citation type="submission" date="2016-12" db="EMBL/GenBank/DDBJ databases">
        <title>The genome of dimorphic prosthecate Glycocaulis alkaliphilus 6b-8t, isolated from crude oil dictates its adaptability in petroleum environments.</title>
        <authorList>
            <person name="Wu X.-L."/>
            <person name="Geng S."/>
        </authorList>
    </citation>
    <scope>NUCLEOTIDE SEQUENCE [LARGE SCALE GENOMIC DNA]</scope>
    <source>
        <strain evidence="1 2">6B-8</strain>
    </source>
</reference>
<accession>A0A3T0E9I0</accession>